<feature type="compositionally biased region" description="Low complexity" evidence="1">
    <location>
        <begin position="385"/>
        <end position="416"/>
    </location>
</feature>
<feature type="compositionally biased region" description="Polar residues" evidence="1">
    <location>
        <begin position="453"/>
        <end position="469"/>
    </location>
</feature>
<accession>A0ABP1FKS3</accession>
<name>A0ABP1FKS3_9CHLO</name>
<evidence type="ECO:0000256" key="1">
    <source>
        <dbReference type="SAM" id="MobiDB-lite"/>
    </source>
</evidence>
<feature type="region of interest" description="Disordered" evidence="1">
    <location>
        <begin position="381"/>
        <end position="416"/>
    </location>
</feature>
<dbReference type="Proteomes" id="UP001497392">
    <property type="component" value="Unassembled WGS sequence"/>
</dbReference>
<organism evidence="2 3">
    <name type="scientific">Coccomyxa viridis</name>
    <dbReference type="NCBI Taxonomy" id="1274662"/>
    <lineage>
        <taxon>Eukaryota</taxon>
        <taxon>Viridiplantae</taxon>
        <taxon>Chlorophyta</taxon>
        <taxon>core chlorophytes</taxon>
        <taxon>Trebouxiophyceae</taxon>
        <taxon>Trebouxiophyceae incertae sedis</taxon>
        <taxon>Coccomyxaceae</taxon>
        <taxon>Coccomyxa</taxon>
    </lineage>
</organism>
<feature type="region of interest" description="Disordered" evidence="1">
    <location>
        <begin position="216"/>
        <end position="241"/>
    </location>
</feature>
<reference evidence="2 3" key="1">
    <citation type="submission" date="2024-06" db="EMBL/GenBank/DDBJ databases">
        <authorList>
            <person name="Kraege A."/>
            <person name="Thomma B."/>
        </authorList>
    </citation>
    <scope>NUCLEOTIDE SEQUENCE [LARGE SCALE GENOMIC DNA]</scope>
</reference>
<proteinExistence type="predicted"/>
<feature type="region of interest" description="Disordered" evidence="1">
    <location>
        <begin position="530"/>
        <end position="557"/>
    </location>
</feature>
<feature type="region of interest" description="Disordered" evidence="1">
    <location>
        <begin position="84"/>
        <end position="156"/>
    </location>
</feature>
<dbReference type="EMBL" id="CAXHTA020000004">
    <property type="protein sequence ID" value="CAL5220553.1"/>
    <property type="molecule type" value="Genomic_DNA"/>
</dbReference>
<sequence>MAKHQRLSASGKLERNPERFYCPYPNCTRSFAELWRLKVHYRAPPDARGSGKERGHGCELQQCPKCEKELKQGRHHVGCFANKGGNTKKRPQKVAEEPFADPEDFVGIDRRQSTPAPNLARPPSGFRPDHKPPAPTHGHPYHQAPRPMSTAMSEPLQPVQMKRKLPEEFAQRTRPIPDYELHGSIHAAGSFLMGARANTLPPPSAFELSGQPEPIFERFSSSSEDTPAAHEQRPGSAPELNQFGTLFDDEESWAGLMMAQVELQGADFLLPESFGLPGDSLALPVAPAQEPAKPQTASIYNIQANCSTETFQDRKMDISSLLNVADDFPDVPHSLLGDMASSLAPMHHRRAASCTVPQRSSADENIMMQGTIEVAYGMAHGSPVQQPQHHPLHQQQQQQPQQQYQQQQQAQQHALALAPSRNAARPLEFLRYCSRAAPPLPTIHSFPSLEGYTFSSDDSPVRTTHGRYTSSSASSEYEDAELVHTEKASVSRKGEVYEFDIFSVLEPSVVASFDCEPMCMMGHSPQTPQEMYPSAKGGNAAARWSPQSEQTHAHGGC</sequence>
<feature type="region of interest" description="Disordered" evidence="1">
    <location>
        <begin position="453"/>
        <end position="473"/>
    </location>
</feature>
<gene>
    <name evidence="2" type="primary">g2590</name>
    <name evidence="2" type="ORF">VP750_LOCUS2212</name>
</gene>
<evidence type="ECO:0000313" key="3">
    <source>
        <dbReference type="Proteomes" id="UP001497392"/>
    </source>
</evidence>
<keyword evidence="3" id="KW-1185">Reference proteome</keyword>
<protein>
    <submittedName>
        <fullName evidence="2">G2590 protein</fullName>
    </submittedName>
</protein>
<evidence type="ECO:0000313" key="2">
    <source>
        <dbReference type="EMBL" id="CAL5220553.1"/>
    </source>
</evidence>
<comment type="caution">
    <text evidence="2">The sequence shown here is derived from an EMBL/GenBank/DDBJ whole genome shotgun (WGS) entry which is preliminary data.</text>
</comment>